<evidence type="ECO:0000313" key="3">
    <source>
        <dbReference type="Proteomes" id="UP000244937"/>
    </source>
</evidence>
<dbReference type="Proteomes" id="UP000244937">
    <property type="component" value="Chromosome"/>
</dbReference>
<feature type="signal peptide" evidence="1">
    <location>
        <begin position="1"/>
        <end position="36"/>
    </location>
</feature>
<keyword evidence="1" id="KW-0732">Signal</keyword>
<protein>
    <recommendedName>
        <fullName evidence="4">TonB C-terminal domain-containing protein</fullName>
    </recommendedName>
</protein>
<reference evidence="2 3" key="1">
    <citation type="submission" date="2018-05" db="EMBL/GenBank/DDBJ databases">
        <title>Genome sequencing of Flavobacterium sp. HYN0049.</title>
        <authorList>
            <person name="Yi H."/>
            <person name="Baek C."/>
        </authorList>
    </citation>
    <scope>NUCLEOTIDE SEQUENCE [LARGE SCALE GENOMIC DNA]</scope>
    <source>
        <strain evidence="2 3">HYN0049</strain>
    </source>
</reference>
<evidence type="ECO:0000256" key="1">
    <source>
        <dbReference type="SAM" id="SignalP"/>
    </source>
</evidence>
<organism evidence="2 3">
    <name type="scientific">Flavobacterium pallidum</name>
    <dbReference type="NCBI Taxonomy" id="2172098"/>
    <lineage>
        <taxon>Bacteria</taxon>
        <taxon>Pseudomonadati</taxon>
        <taxon>Bacteroidota</taxon>
        <taxon>Flavobacteriia</taxon>
        <taxon>Flavobacteriales</taxon>
        <taxon>Flavobacteriaceae</taxon>
        <taxon>Flavobacterium</taxon>
    </lineage>
</organism>
<sequence length="139" mass="16505">MQFRKSIKHQKNNYMKTKKVLWGIALLVLFSVNVQAQKKQTLTDEEQVQEAVTKEIDELFTSKDFLKIKAKKYADVKGTMVFDVGVVQNGKVSTFFKVDSDIKNIDFINWMSDYILKHKFFFKLQKQQRYKIRYTATFE</sequence>
<dbReference type="AlphaFoldDB" id="A0A2S1SDW2"/>
<feature type="chain" id="PRO_5015535521" description="TonB C-terminal domain-containing protein" evidence="1">
    <location>
        <begin position="37"/>
        <end position="139"/>
    </location>
</feature>
<evidence type="ECO:0008006" key="4">
    <source>
        <dbReference type="Google" id="ProtNLM"/>
    </source>
</evidence>
<dbReference type="KEGG" id="fpal:HYN49_00935"/>
<evidence type="ECO:0000313" key="2">
    <source>
        <dbReference type="EMBL" id="AWI24571.1"/>
    </source>
</evidence>
<keyword evidence="3" id="KW-1185">Reference proteome</keyword>
<accession>A0A2S1SDW2</accession>
<dbReference type="EMBL" id="CP029187">
    <property type="protein sequence ID" value="AWI24571.1"/>
    <property type="molecule type" value="Genomic_DNA"/>
</dbReference>
<gene>
    <name evidence="2" type="ORF">HYN49_00935</name>
</gene>
<proteinExistence type="predicted"/>
<name>A0A2S1SDW2_9FLAO</name>